<evidence type="ECO:0000313" key="6">
    <source>
        <dbReference type="Proteomes" id="UP000078046"/>
    </source>
</evidence>
<keyword evidence="2" id="KW-0472">Membrane</keyword>
<feature type="region of interest" description="Disordered" evidence="1">
    <location>
        <begin position="497"/>
        <end position="520"/>
    </location>
</feature>
<dbReference type="Gene3D" id="3.10.100.10">
    <property type="entry name" value="Mannose-Binding Protein A, subunit A"/>
    <property type="match status" value="3"/>
</dbReference>
<dbReference type="SUPFAM" id="SSF56436">
    <property type="entry name" value="C-type lectin-like"/>
    <property type="match status" value="2"/>
</dbReference>
<dbReference type="Proteomes" id="UP000078046">
    <property type="component" value="Unassembled WGS sequence"/>
</dbReference>
<reference evidence="5 6" key="1">
    <citation type="submission" date="2016-04" db="EMBL/GenBank/DDBJ databases">
        <title>The genome of Intoshia linei affirms orthonectids as highly simplified spiralians.</title>
        <authorList>
            <person name="Mikhailov K.V."/>
            <person name="Slusarev G.S."/>
            <person name="Nikitin M.A."/>
            <person name="Logacheva M.D."/>
            <person name="Penin A."/>
            <person name="Aleoshin V."/>
            <person name="Panchin Y.V."/>
        </authorList>
    </citation>
    <scope>NUCLEOTIDE SEQUENCE [LARGE SCALE GENOMIC DNA]</scope>
    <source>
        <strain evidence="5">Intl2013</strain>
        <tissue evidence="5">Whole animal</tissue>
    </source>
</reference>
<accession>A0A177B2E5</accession>
<dbReference type="PANTHER" id="PTHR45784:SF3">
    <property type="entry name" value="C-TYPE LECTIN DOMAIN FAMILY 4 MEMBER K-LIKE-RELATED"/>
    <property type="match status" value="1"/>
</dbReference>
<feature type="chain" id="PRO_5008056845" description="C-type lectin domain-containing protein" evidence="3">
    <location>
        <begin position="19"/>
        <end position="790"/>
    </location>
</feature>
<dbReference type="OrthoDB" id="6285323at2759"/>
<evidence type="ECO:0000313" key="5">
    <source>
        <dbReference type="EMBL" id="OAF67902.1"/>
    </source>
</evidence>
<name>A0A177B2E5_9BILA</name>
<dbReference type="InterPro" id="IPR016186">
    <property type="entry name" value="C-type_lectin-like/link_sf"/>
</dbReference>
<dbReference type="InterPro" id="IPR001304">
    <property type="entry name" value="C-type_lectin-like"/>
</dbReference>
<proteinExistence type="predicted"/>
<dbReference type="PROSITE" id="PS50041">
    <property type="entry name" value="C_TYPE_LECTIN_2"/>
    <property type="match status" value="1"/>
</dbReference>
<dbReference type="Pfam" id="PF00059">
    <property type="entry name" value="Lectin_C"/>
    <property type="match status" value="2"/>
</dbReference>
<comment type="caution">
    <text evidence="5">The sequence shown here is derived from an EMBL/GenBank/DDBJ whole genome shotgun (WGS) entry which is preliminary data.</text>
</comment>
<sequence length="790" mass="91389">MIPEFCIILLFCFINADSVQVCNDFISDIHVLEYHDIGTNKSSCIWFHEEPKSWNEAIMTCYDLKGELYVPNNFVESDQTKNIMQSYQFDYIWINAHDRSNSKDWHYSIILRFSVILDVGVFYEYGYDRYPVQYQGCFKNLKNVTYGLKISNVTQVDCLQKCGEKHIYALITDDGDCYCNSKPNKYIGSSNCNTCKFFPSCFRLYNTRGLKTNWENNQPNNYEGRQKCGAIKISSEDKAIVGDYYCNENFRFICRKKDENCPWGVINKNCIYVSTLHEKLNWYDANSLCIEKGYSSLLYYESDAEKTSLINIISEDSKNLYEGYCNDNNCKFWYDITRETVEKYRGNIGYTNWDVQSAESSETVKCVKIKIRSGAFWQFEDCTKQFPFFCQRDGKYETRFNLHVSSWKKTDTSIVQLPHYVKNYIEIMAKQNYSDIYVTTGNVKYIDEPSTFSIILYTSDIINEQDIHKMYVSTIENIKRLYSINLEKFELSIKNNPVSNDKQFDKNNSKDEKSHHPKKIVNNPILLPHSTITSLEKIIKVKNETKHNNEPFDVGSDVTKKKKINSSSNVSPEPIQNTHLETKNINILIKKTKSHIKNDNIVSPIPNTKNDNIVSPIPNIKNNYTLKNDKKKAKKHNNTESVLYDTFALKNSTKIKNTTLTGTNLTENVKMEVAKIKPVSVLDMMVNQFGHFKILTLALIVVVIIFILSSAILVVYIRRYKICQINPLVSKGKADNITNTNEMCISKNPGLLIDTNKFDAGNIIISTKNSKGVFLQNKNGKWKQYPIIIE</sequence>
<keyword evidence="6" id="KW-1185">Reference proteome</keyword>
<dbReference type="InterPro" id="IPR016187">
    <property type="entry name" value="CTDL_fold"/>
</dbReference>
<feature type="transmembrane region" description="Helical" evidence="2">
    <location>
        <begin position="694"/>
        <end position="717"/>
    </location>
</feature>
<evidence type="ECO:0000256" key="2">
    <source>
        <dbReference type="SAM" id="Phobius"/>
    </source>
</evidence>
<evidence type="ECO:0000256" key="3">
    <source>
        <dbReference type="SAM" id="SignalP"/>
    </source>
</evidence>
<dbReference type="PANTHER" id="PTHR45784">
    <property type="entry name" value="C-TYPE LECTIN DOMAIN FAMILY 20 MEMBER A-RELATED"/>
    <property type="match status" value="1"/>
</dbReference>
<organism evidence="5 6">
    <name type="scientific">Intoshia linei</name>
    <dbReference type="NCBI Taxonomy" id="1819745"/>
    <lineage>
        <taxon>Eukaryota</taxon>
        <taxon>Metazoa</taxon>
        <taxon>Spiralia</taxon>
        <taxon>Lophotrochozoa</taxon>
        <taxon>Mesozoa</taxon>
        <taxon>Orthonectida</taxon>
        <taxon>Rhopaluridae</taxon>
        <taxon>Intoshia</taxon>
    </lineage>
</organism>
<feature type="signal peptide" evidence="3">
    <location>
        <begin position="1"/>
        <end position="18"/>
    </location>
</feature>
<keyword evidence="2" id="KW-0812">Transmembrane</keyword>
<evidence type="ECO:0000259" key="4">
    <source>
        <dbReference type="PROSITE" id="PS50041"/>
    </source>
</evidence>
<feature type="domain" description="C-type lectin" evidence="4">
    <location>
        <begin position="266"/>
        <end position="391"/>
    </location>
</feature>
<keyword evidence="2" id="KW-1133">Transmembrane helix</keyword>
<evidence type="ECO:0000256" key="1">
    <source>
        <dbReference type="SAM" id="MobiDB-lite"/>
    </source>
</evidence>
<gene>
    <name evidence="5" type="ORF">A3Q56_04383</name>
</gene>
<dbReference type="AlphaFoldDB" id="A0A177B2E5"/>
<dbReference type="SMART" id="SM00034">
    <property type="entry name" value="CLECT"/>
    <property type="match status" value="2"/>
</dbReference>
<dbReference type="EMBL" id="LWCA01000550">
    <property type="protein sequence ID" value="OAF67902.1"/>
    <property type="molecule type" value="Genomic_DNA"/>
</dbReference>
<feature type="compositionally biased region" description="Basic and acidic residues" evidence="1">
    <location>
        <begin position="502"/>
        <end position="514"/>
    </location>
</feature>
<dbReference type="CDD" id="cd00037">
    <property type="entry name" value="CLECT"/>
    <property type="match status" value="2"/>
</dbReference>
<protein>
    <recommendedName>
        <fullName evidence="4">C-type lectin domain-containing protein</fullName>
    </recommendedName>
</protein>
<keyword evidence="3" id="KW-0732">Signal</keyword>